<dbReference type="EMBL" id="AP035888">
    <property type="protein sequence ID" value="BFP68944.1"/>
    <property type="molecule type" value="Genomic_DNA"/>
</dbReference>
<accession>A0AB33L485</accession>
<sequence length="317" mass="38170">MGSKHKTEERIFKQVYDTDLFFNYEHKDKPDFWINTSLEYKFGVEITELFENESSARLEKIDTYTEELLDSKKFRHKTDKKEIILDSIKILDKKGNYILETEAIVREIPCLNTYIDHLINCVSKKSRKSLEYNSNLNYNNLIINDHINSLSLIDKNKLSEYLFTDKFKQCLLNCSFEEVFLITEIKNEKNYFPLKRILYLYHIYFFQNIINRLHKSGENLSEEYYYSFLKEFLEYNGFLNLKLKNKKDKFELIYGMTGYHLFNNSVQLTLYEEININKFHENHIQKKYITKKVEKIINEEKSKFSFSCGLGEKIEQK</sequence>
<organism evidence="1">
    <name type="scientific">Tenacibaculum sp. Pbs-1</name>
    <dbReference type="NCBI Taxonomy" id="3238748"/>
    <lineage>
        <taxon>Bacteria</taxon>
        <taxon>Pseudomonadati</taxon>
        <taxon>Bacteroidota</taxon>
        <taxon>Flavobacteriia</taxon>
        <taxon>Flavobacteriales</taxon>
        <taxon>Flavobacteriaceae</taxon>
        <taxon>Tenacibaculum</taxon>
    </lineage>
</organism>
<protein>
    <submittedName>
        <fullName evidence="1">Uncharacterized protein</fullName>
    </submittedName>
</protein>
<reference evidence="1" key="1">
    <citation type="submission" date="2024-08" db="EMBL/GenBank/DDBJ databases">
        <title>Whole genome sequence of Tenacibaculum sp. strain pbs-1 associated with black-spot shell disease in Akoya pearl oysters.</title>
        <authorList>
            <person name="Sakatoku A."/>
            <person name="Suzuki T."/>
            <person name="Hatano K."/>
            <person name="Seki M."/>
            <person name="Tanaka D."/>
            <person name="Nakamura S."/>
            <person name="Suzuki N."/>
            <person name="Isshiki T."/>
        </authorList>
    </citation>
    <scope>NUCLEOTIDE SEQUENCE</scope>
    <source>
        <strain evidence="1">Pbs-1</strain>
    </source>
</reference>
<dbReference type="AlphaFoldDB" id="A0AB33L485"/>
<proteinExistence type="predicted"/>
<evidence type="ECO:0000313" key="1">
    <source>
        <dbReference type="EMBL" id="BFP68944.1"/>
    </source>
</evidence>
<gene>
    <name evidence="1" type="ORF">Pbs1_22870</name>
</gene>
<name>A0AB33L485_9FLAO</name>